<dbReference type="Gene3D" id="1.10.10.60">
    <property type="entry name" value="Homeodomain-like"/>
    <property type="match status" value="1"/>
</dbReference>
<keyword evidence="3" id="KW-0804">Transcription</keyword>
<evidence type="ECO:0000256" key="1">
    <source>
        <dbReference type="ARBA" id="ARBA00023015"/>
    </source>
</evidence>
<protein>
    <submittedName>
        <fullName evidence="5">Helix-turn-helix transcriptional regulator</fullName>
    </submittedName>
</protein>
<reference evidence="5 6" key="1">
    <citation type="submission" date="2024-10" db="EMBL/GenBank/DDBJ databases">
        <title>The Natural Products Discovery Center: Release of the First 8490 Sequenced Strains for Exploring Actinobacteria Biosynthetic Diversity.</title>
        <authorList>
            <person name="Kalkreuter E."/>
            <person name="Kautsar S.A."/>
            <person name="Yang D."/>
            <person name="Bader C.D."/>
            <person name="Teijaro C.N."/>
            <person name="Fluegel L."/>
            <person name="Davis C.M."/>
            <person name="Simpson J.R."/>
            <person name="Lauterbach L."/>
            <person name="Steele A.D."/>
            <person name="Gui C."/>
            <person name="Meng S."/>
            <person name="Li G."/>
            <person name="Viehrig K."/>
            <person name="Ye F."/>
            <person name="Su P."/>
            <person name="Kiefer A.F."/>
            <person name="Nichols A."/>
            <person name="Cepeda A.J."/>
            <person name="Yan W."/>
            <person name="Fan B."/>
            <person name="Jiang Y."/>
            <person name="Adhikari A."/>
            <person name="Zheng C.-J."/>
            <person name="Schuster L."/>
            <person name="Cowan T.M."/>
            <person name="Smanski M.J."/>
            <person name="Chevrette M.G."/>
            <person name="De Carvalho L.P.S."/>
            <person name="Shen B."/>
        </authorList>
    </citation>
    <scope>NUCLEOTIDE SEQUENCE [LARGE SCALE GENOMIC DNA]</scope>
    <source>
        <strain evidence="5 6">NPDC004550</strain>
    </source>
</reference>
<dbReference type="InterPro" id="IPR050204">
    <property type="entry name" value="AraC_XylS_family_regulators"/>
</dbReference>
<dbReference type="PANTHER" id="PTHR46796">
    <property type="entry name" value="HTH-TYPE TRANSCRIPTIONAL ACTIVATOR RHAS-RELATED"/>
    <property type="match status" value="1"/>
</dbReference>
<dbReference type="InterPro" id="IPR018060">
    <property type="entry name" value="HTH_AraC"/>
</dbReference>
<dbReference type="InterPro" id="IPR018062">
    <property type="entry name" value="HTH_AraC-typ_CS"/>
</dbReference>
<dbReference type="EMBL" id="JBIALX010000032">
    <property type="protein sequence ID" value="MFF0458579.1"/>
    <property type="molecule type" value="Genomic_DNA"/>
</dbReference>
<dbReference type="SMART" id="SM00342">
    <property type="entry name" value="HTH_ARAC"/>
    <property type="match status" value="1"/>
</dbReference>
<dbReference type="Proteomes" id="UP001601521">
    <property type="component" value="Unassembled WGS sequence"/>
</dbReference>
<dbReference type="Pfam" id="PF12833">
    <property type="entry name" value="HTH_18"/>
    <property type="match status" value="1"/>
</dbReference>
<organism evidence="5 6">
    <name type="scientific">Nocardia africana</name>
    <dbReference type="NCBI Taxonomy" id="134964"/>
    <lineage>
        <taxon>Bacteria</taxon>
        <taxon>Bacillati</taxon>
        <taxon>Actinomycetota</taxon>
        <taxon>Actinomycetes</taxon>
        <taxon>Mycobacteriales</taxon>
        <taxon>Nocardiaceae</taxon>
        <taxon>Nocardia</taxon>
    </lineage>
</organism>
<keyword evidence="1" id="KW-0805">Transcription regulation</keyword>
<keyword evidence="6" id="KW-1185">Reference proteome</keyword>
<dbReference type="PROSITE" id="PS01124">
    <property type="entry name" value="HTH_ARAC_FAMILY_2"/>
    <property type="match status" value="1"/>
</dbReference>
<feature type="domain" description="HTH araC/xylS-type" evidence="4">
    <location>
        <begin position="30"/>
        <end position="128"/>
    </location>
</feature>
<sequence>MSDLLTAELDLMLRRIATEPEPSAAELLVTKAERFIEHLANGPLRIADVARHVGASPSHLRSQFVAIRGITPVAYAQTVRLRTALGYLRNSTLTLDAVAALSGYHSASHLSRHIRAATGMSPGAVRHRTVRTDLPVVDQ</sequence>
<proteinExistence type="predicted"/>
<evidence type="ECO:0000313" key="6">
    <source>
        <dbReference type="Proteomes" id="UP001601521"/>
    </source>
</evidence>
<accession>A0ABW6NXA3</accession>
<evidence type="ECO:0000259" key="4">
    <source>
        <dbReference type="PROSITE" id="PS01124"/>
    </source>
</evidence>
<evidence type="ECO:0000313" key="5">
    <source>
        <dbReference type="EMBL" id="MFF0458579.1"/>
    </source>
</evidence>
<evidence type="ECO:0000256" key="2">
    <source>
        <dbReference type="ARBA" id="ARBA00023125"/>
    </source>
</evidence>
<dbReference type="RefSeq" id="WP_387256231.1">
    <property type="nucleotide sequence ID" value="NZ_JBIALX010000032.1"/>
</dbReference>
<dbReference type="InterPro" id="IPR009057">
    <property type="entry name" value="Homeodomain-like_sf"/>
</dbReference>
<evidence type="ECO:0000256" key="3">
    <source>
        <dbReference type="ARBA" id="ARBA00023163"/>
    </source>
</evidence>
<gene>
    <name evidence="5" type="ORF">ACFYTH_34960</name>
</gene>
<comment type="caution">
    <text evidence="5">The sequence shown here is derived from an EMBL/GenBank/DDBJ whole genome shotgun (WGS) entry which is preliminary data.</text>
</comment>
<keyword evidence="2" id="KW-0238">DNA-binding</keyword>
<name>A0ABW6NXA3_9NOCA</name>
<dbReference type="PROSITE" id="PS00041">
    <property type="entry name" value="HTH_ARAC_FAMILY_1"/>
    <property type="match status" value="1"/>
</dbReference>
<dbReference type="SUPFAM" id="SSF46689">
    <property type="entry name" value="Homeodomain-like"/>
    <property type="match status" value="2"/>
</dbReference>